<keyword evidence="2" id="KW-1185">Reference proteome</keyword>
<evidence type="ECO:0000313" key="2">
    <source>
        <dbReference type="Proteomes" id="UP000727407"/>
    </source>
</evidence>
<accession>A0A8J4T0M8</accession>
<gene>
    <name evidence="1" type="primary">gria4</name>
    <name evidence="1" type="ORF">DAT39_023387</name>
</gene>
<feature type="non-terminal residue" evidence="1">
    <location>
        <position position="53"/>
    </location>
</feature>
<dbReference type="Proteomes" id="UP000727407">
    <property type="component" value="Unassembled WGS sequence"/>
</dbReference>
<evidence type="ECO:0000313" key="1">
    <source>
        <dbReference type="EMBL" id="KAF5880111.1"/>
    </source>
</evidence>
<comment type="caution">
    <text evidence="1">The sequence shown here is derived from an EMBL/GenBank/DDBJ whole genome shotgun (WGS) entry which is preliminary data.</text>
</comment>
<dbReference type="AlphaFoldDB" id="A0A8J4T0M8"/>
<protein>
    <submittedName>
        <fullName evidence="1">Glutamate receptor 4</fullName>
    </submittedName>
</protein>
<dbReference type="EMBL" id="QNUK01001653">
    <property type="protein sequence ID" value="KAF5880111.1"/>
    <property type="molecule type" value="Genomic_DNA"/>
</dbReference>
<keyword evidence="1" id="KW-0675">Receptor</keyword>
<proteinExistence type="predicted"/>
<organism evidence="1 2">
    <name type="scientific">Clarias magur</name>
    <name type="common">Asian catfish</name>
    <name type="synonym">Macropteronotus magur</name>
    <dbReference type="NCBI Taxonomy" id="1594786"/>
    <lineage>
        <taxon>Eukaryota</taxon>
        <taxon>Metazoa</taxon>
        <taxon>Chordata</taxon>
        <taxon>Craniata</taxon>
        <taxon>Vertebrata</taxon>
        <taxon>Euteleostomi</taxon>
        <taxon>Actinopterygii</taxon>
        <taxon>Neopterygii</taxon>
        <taxon>Teleostei</taxon>
        <taxon>Ostariophysi</taxon>
        <taxon>Siluriformes</taxon>
        <taxon>Clariidae</taxon>
        <taxon>Clarias</taxon>
    </lineage>
</organism>
<sequence length="53" mass="5559">DFWWRNQTVCGPSHSAQCDGAATLQCGAAAGEGHTRVCGQQGLPLGLETDLED</sequence>
<reference evidence="1" key="1">
    <citation type="submission" date="2020-07" db="EMBL/GenBank/DDBJ databases">
        <title>Clarias magur genome sequencing, assembly and annotation.</title>
        <authorList>
            <person name="Kushwaha B."/>
            <person name="Kumar R."/>
            <person name="Das P."/>
            <person name="Joshi C.G."/>
            <person name="Kumar D."/>
            <person name="Nagpure N.S."/>
            <person name="Pandey M."/>
            <person name="Agarwal S."/>
            <person name="Srivastava S."/>
            <person name="Singh M."/>
            <person name="Sahoo L."/>
            <person name="Jayasankar P."/>
            <person name="Meher P.K."/>
            <person name="Koringa P.G."/>
            <person name="Iquebal M.A."/>
            <person name="Das S.P."/>
            <person name="Bit A."/>
            <person name="Patnaik S."/>
            <person name="Patel N."/>
            <person name="Shah T.M."/>
            <person name="Hinsu A."/>
            <person name="Jena J.K."/>
        </authorList>
    </citation>
    <scope>NUCLEOTIDE SEQUENCE</scope>
    <source>
        <strain evidence="1">CIFAMagur01</strain>
        <tissue evidence="1">Testis</tissue>
    </source>
</reference>
<name>A0A8J4T0M8_CLAMG</name>